<dbReference type="InterPro" id="IPR049304">
    <property type="entry name" value="Gly_rich_dom"/>
</dbReference>
<evidence type="ECO:0000313" key="3">
    <source>
        <dbReference type="EMBL" id="SKM29574.1"/>
    </source>
</evidence>
<name>A0A1U0WSZ8_9MYCO</name>
<evidence type="ECO:0000256" key="1">
    <source>
        <dbReference type="SAM" id="MobiDB-lite"/>
    </source>
</evidence>
<feature type="region of interest" description="Disordered" evidence="1">
    <location>
        <begin position="1"/>
        <end position="31"/>
    </location>
</feature>
<feature type="compositionally biased region" description="Pro residues" evidence="1">
    <location>
        <begin position="1"/>
        <end position="23"/>
    </location>
</feature>
<evidence type="ECO:0000313" key="4">
    <source>
        <dbReference type="Proteomes" id="UP000190074"/>
    </source>
</evidence>
<dbReference type="AlphaFoldDB" id="A0A1U0WSZ8"/>
<protein>
    <submittedName>
        <fullName evidence="3">Bacteriophage protein</fullName>
    </submittedName>
</protein>
<sequence length="729" mass="75662">MSFPQYPTPPRGLPPGFPLPQQPDLPGNGPLMSAEEIAARREQFIELILRQVVLAVANVVTGGQAGHAFDELQQWAENLPGIGDIVTKLQEILGAAFGGVDITNPRALVEAIRKAIGTLFNGILPVSWIADVIEDLIQGAGQFLDGSSIADNPFMHWDPNTPGMTSGFSGKMTANGTWQSVRGEIFDVVPGNVVKLPAATKWSGVTATPGSNPIKVGFATWDAAGNALPDVITGQVHPSAASAPWQPVATTDWIVPAGVARAASIMTLDSGALSGDVWFSNVSSFKSNKMAPNIVESLIEGGQNLGEDIQKTWNNIWNAVFGGNESGKTPDDVKTATAHVTSVANDANAAAQFASSMVIRPRRSPRWMSTGTHDDVSFPIALAQSMFTPALGDITYIPITPDTDRVYKALKFGLVGNAMTNLYVGVYKIEYNGTLTRAVYLGDMKSALTASKVQTFAIPGGVSVGRGETVYLAVRQVGGTAGQMFTTPSLLQVTEVVQPVPTYITEKNNTGSGLPETISGAIVRSESAPAWGALGETLLDSPWTDYTAPGWYTYLFGTDSRYVYIAGSSAGGGGGGGDGGWNKPGEGGRRGNWAALSLERGVGIPWDVPGLDVYVPAPGAGSPSRETNGSPGEALLVRLSTAPGTVLLNIPGGNGGRLAYGGLFNRDPIGEAQINYPFFGRLFVGGLAAAKDTNGNSPGGGGGGGDGGFGGNANAGRPGGPGFCAIRTA</sequence>
<gene>
    <name evidence="3" type="ORF">SAMEA2259716_03407</name>
</gene>
<feature type="compositionally biased region" description="Gly residues" evidence="1">
    <location>
        <begin position="697"/>
        <end position="714"/>
    </location>
</feature>
<proteinExistence type="predicted"/>
<feature type="region of interest" description="Disordered" evidence="1">
    <location>
        <begin position="695"/>
        <end position="714"/>
    </location>
</feature>
<evidence type="ECO:0000259" key="2">
    <source>
        <dbReference type="Pfam" id="PF21722"/>
    </source>
</evidence>
<accession>A0A1U0WSZ8</accession>
<dbReference type="Proteomes" id="UP000190074">
    <property type="component" value="Unassembled WGS sequence"/>
</dbReference>
<dbReference type="RefSeq" id="WP_079626776.1">
    <property type="nucleotide sequence ID" value="NZ_FVGW01000006.1"/>
</dbReference>
<reference evidence="3 4" key="1">
    <citation type="submission" date="2016-11" db="EMBL/GenBank/DDBJ databases">
        <authorList>
            <consortium name="Pathogen Informatics"/>
        </authorList>
    </citation>
    <scope>NUCLEOTIDE SEQUENCE [LARGE SCALE GENOMIC DNA]</scope>
    <source>
        <strain evidence="3 4">911</strain>
    </source>
</reference>
<dbReference type="EMBL" id="FVGW01000006">
    <property type="protein sequence ID" value="SKM29574.1"/>
    <property type="molecule type" value="Genomic_DNA"/>
</dbReference>
<organism evidence="3 4">
    <name type="scientific">Mycobacteroides abscessus subsp. massiliense</name>
    <dbReference type="NCBI Taxonomy" id="1962118"/>
    <lineage>
        <taxon>Bacteria</taxon>
        <taxon>Bacillati</taxon>
        <taxon>Actinomycetota</taxon>
        <taxon>Actinomycetes</taxon>
        <taxon>Mycobacteriales</taxon>
        <taxon>Mycobacteriaceae</taxon>
        <taxon>Mycobacteroides</taxon>
        <taxon>Mycobacteroides abscessus</taxon>
    </lineage>
</organism>
<feature type="domain" description="Glycine-rich" evidence="2">
    <location>
        <begin position="548"/>
        <end position="659"/>
    </location>
</feature>
<dbReference type="Pfam" id="PF21722">
    <property type="entry name" value="Gly_rich_2"/>
    <property type="match status" value="1"/>
</dbReference>